<feature type="compositionally biased region" description="Basic residues" evidence="1">
    <location>
        <begin position="420"/>
        <end position="429"/>
    </location>
</feature>
<protein>
    <submittedName>
        <fullName evidence="2">Uncharacterized protein</fullName>
    </submittedName>
</protein>
<sequence>MASSAASARRTVDKSTSMRKGKEVAGRIGGGGKGGRGGGDLVVEQPAFVPQLPYELLLIILGFAARCADDSSRPLSFLLLNKRISQDLHPHIYRRITLSSYASLDSFSSLLLNQPHLRKHVKALWIGPRSLNSDLLRALAPDDVQLHHERSAWSLVLRRTHNILRSCRNIQNLALSGKLISVDHAKSYGKACAPREVWGINPYSFVCAYTADILEKTEIFQLYDLTLAQEECSSIVQMRKLRHFIWTTPSLSSTSTFSTASAAAGPGVRYHPPREAALLWRLLLLSNPNTHNRKTRPPLRATFMAGSDLVAEVEGCLCPIRLPAPVKAVKVKTTNGHQHHGKSSRPKRDNSAVGHAKDGNGSANGDTISTRASLGGHSSSDGESLVAAGSEVSDSEEDEEDEDDSDGHSDRPPYASSSSQHHHHHHHTHNNGNLSPLLHPSSSSSAFTRAEALEASLRSLSFNDVPPPLFLYQPSPSLSSGGHSHSNGHGNGYGNSQTHGQGRFDGLPEGGQSANGHGGQGPAPAQDAVDLNNDGDGVQEVVELVDPDAALNALSYDPPPLQHTQQHNHHQSQNRRLVPRAPSLSSLTSTRASTHGHSSHNHASLQQQQQQQQHRPTLDDIDAPNRLRTRIVPRQMVLEWEALRDRVCPVNPPISPLAGLNPYIGYGIGGTIAGGTVVGDGVGGVGGDEESEAEAVDPGNALLRIWQLWIEATDI</sequence>
<name>A0A177TC88_9BASI</name>
<proteinExistence type="predicted"/>
<feature type="compositionally biased region" description="Basic and acidic residues" evidence="1">
    <location>
        <begin position="346"/>
        <end position="358"/>
    </location>
</feature>
<comment type="caution">
    <text evidence="2">The sequence shown here is derived from an EMBL/GenBank/DDBJ whole genome shotgun (WGS) entry which is preliminary data.</text>
</comment>
<reference evidence="2" key="1">
    <citation type="submission" date="2016-04" db="EMBL/GenBank/DDBJ databases">
        <authorList>
            <person name="Nguyen H.D."/>
            <person name="Samba Siva P."/>
            <person name="Cullis J."/>
            <person name="Levesque C.A."/>
            <person name="Hambleton S."/>
        </authorList>
    </citation>
    <scope>NUCLEOTIDE SEQUENCE</scope>
    <source>
        <strain evidence="2">DAOMC 236416</strain>
    </source>
</reference>
<feature type="region of interest" description="Disordered" evidence="1">
    <location>
        <begin position="1"/>
        <end position="36"/>
    </location>
</feature>
<keyword evidence="3" id="KW-1185">Reference proteome</keyword>
<feature type="compositionally biased region" description="Low complexity" evidence="1">
    <location>
        <begin position="579"/>
        <end position="593"/>
    </location>
</feature>
<evidence type="ECO:0000256" key="1">
    <source>
        <dbReference type="SAM" id="MobiDB-lite"/>
    </source>
</evidence>
<feature type="compositionally biased region" description="Gly residues" evidence="1">
    <location>
        <begin position="27"/>
        <end position="36"/>
    </location>
</feature>
<dbReference type="Proteomes" id="UP000077521">
    <property type="component" value="Unassembled WGS sequence"/>
</dbReference>
<feature type="compositionally biased region" description="Polar residues" evidence="1">
    <location>
        <begin position="361"/>
        <end position="382"/>
    </location>
</feature>
<feature type="region of interest" description="Disordered" evidence="1">
    <location>
        <begin position="331"/>
        <end position="443"/>
    </location>
</feature>
<gene>
    <name evidence="2" type="ORF">A4X13_0g5542</name>
</gene>
<dbReference type="AlphaFoldDB" id="A0A177TC88"/>
<dbReference type="EMBL" id="LWDF02000441">
    <property type="protein sequence ID" value="KAE8248610.1"/>
    <property type="molecule type" value="Genomic_DNA"/>
</dbReference>
<reference evidence="2" key="2">
    <citation type="journal article" date="2019" name="IMA Fungus">
        <title>Genome sequencing and comparison of five Tilletia species to identify candidate genes for the detection of regulated species infecting wheat.</title>
        <authorList>
            <person name="Nguyen H.D.T."/>
            <person name="Sultana T."/>
            <person name="Kesanakurti P."/>
            <person name="Hambleton S."/>
        </authorList>
    </citation>
    <scope>NUCLEOTIDE SEQUENCE</scope>
    <source>
        <strain evidence="2">DAOMC 236416</strain>
    </source>
</reference>
<evidence type="ECO:0000313" key="3">
    <source>
        <dbReference type="Proteomes" id="UP000077521"/>
    </source>
</evidence>
<feature type="compositionally biased region" description="Low complexity" evidence="1">
    <location>
        <begin position="477"/>
        <end position="488"/>
    </location>
</feature>
<feature type="compositionally biased region" description="Low complexity" evidence="1">
    <location>
        <begin position="434"/>
        <end position="443"/>
    </location>
</feature>
<evidence type="ECO:0000313" key="2">
    <source>
        <dbReference type="EMBL" id="KAE8248610.1"/>
    </source>
</evidence>
<feature type="region of interest" description="Disordered" evidence="1">
    <location>
        <begin position="473"/>
        <end position="533"/>
    </location>
</feature>
<accession>A0A177TC88</accession>
<organism evidence="2 3">
    <name type="scientific">Tilletia indica</name>
    <dbReference type="NCBI Taxonomy" id="43049"/>
    <lineage>
        <taxon>Eukaryota</taxon>
        <taxon>Fungi</taxon>
        <taxon>Dikarya</taxon>
        <taxon>Basidiomycota</taxon>
        <taxon>Ustilaginomycotina</taxon>
        <taxon>Exobasidiomycetes</taxon>
        <taxon>Tilletiales</taxon>
        <taxon>Tilletiaceae</taxon>
        <taxon>Tilletia</taxon>
    </lineage>
</organism>
<feature type="region of interest" description="Disordered" evidence="1">
    <location>
        <begin position="552"/>
        <end position="626"/>
    </location>
</feature>
<feature type="compositionally biased region" description="Acidic residues" evidence="1">
    <location>
        <begin position="393"/>
        <end position="405"/>
    </location>
</feature>